<name>A0ABY7GGL9_9GAMM</name>
<evidence type="ECO:0000256" key="2">
    <source>
        <dbReference type="ARBA" id="ARBA00008571"/>
    </source>
</evidence>
<dbReference type="InterPro" id="IPR005631">
    <property type="entry name" value="SDH"/>
</dbReference>
<sequence>MSDLDKLRWRCRRGTLELDLVLRRYLETRYSTADRAEQQAFLALLEQEDDELIRYLLGQLNPPDPALTALVSRIRALPAQQ</sequence>
<dbReference type="RefSeq" id="WP_255188128.1">
    <property type="nucleotide sequence ID" value="NZ_CP113517.1"/>
</dbReference>
<accession>A0ABY7GGL9</accession>
<keyword evidence="4" id="KW-0963">Cytoplasm</keyword>
<dbReference type="Gene3D" id="1.10.150.250">
    <property type="entry name" value="Flavinator of succinate dehydrogenase"/>
    <property type="match status" value="1"/>
</dbReference>
<keyword evidence="5" id="KW-0143">Chaperone</keyword>
<dbReference type="EMBL" id="CP113517">
    <property type="protein sequence ID" value="WAR43148.1"/>
    <property type="molecule type" value="Genomic_DNA"/>
</dbReference>
<organism evidence="6 7">
    <name type="scientific">Methylomonas rapida</name>
    <dbReference type="NCBI Taxonomy" id="2963939"/>
    <lineage>
        <taxon>Bacteria</taxon>
        <taxon>Pseudomonadati</taxon>
        <taxon>Pseudomonadota</taxon>
        <taxon>Gammaproteobacteria</taxon>
        <taxon>Methylococcales</taxon>
        <taxon>Methylococcaceae</taxon>
        <taxon>Methylomonas</taxon>
    </lineage>
</organism>
<gene>
    <name evidence="6" type="ORF">NM686_012160</name>
</gene>
<dbReference type="SUPFAM" id="SSF109910">
    <property type="entry name" value="YgfY-like"/>
    <property type="match status" value="1"/>
</dbReference>
<evidence type="ECO:0000256" key="3">
    <source>
        <dbReference type="ARBA" id="ARBA00019418"/>
    </source>
</evidence>
<comment type="similarity">
    <text evidence="2">Belongs to the SdhE FAD assembly factor family.</text>
</comment>
<dbReference type="PANTHER" id="PTHR39585:SF1">
    <property type="entry name" value="FAD ASSEMBLY FACTOR SDHE"/>
    <property type="match status" value="1"/>
</dbReference>
<dbReference type="InterPro" id="IPR050531">
    <property type="entry name" value="SdhE_FAD_assembly_factor"/>
</dbReference>
<evidence type="ECO:0000256" key="5">
    <source>
        <dbReference type="ARBA" id="ARBA00023186"/>
    </source>
</evidence>
<keyword evidence="7" id="KW-1185">Reference proteome</keyword>
<dbReference type="Pfam" id="PF03937">
    <property type="entry name" value="Sdh5"/>
    <property type="match status" value="1"/>
</dbReference>
<evidence type="ECO:0000256" key="1">
    <source>
        <dbReference type="ARBA" id="ARBA00004496"/>
    </source>
</evidence>
<proteinExistence type="inferred from homology"/>
<dbReference type="PANTHER" id="PTHR39585">
    <property type="entry name" value="FAD ASSEMBLY FACTOR SDHE"/>
    <property type="match status" value="1"/>
</dbReference>
<dbReference type="InterPro" id="IPR036714">
    <property type="entry name" value="SDH_sf"/>
</dbReference>
<evidence type="ECO:0000313" key="6">
    <source>
        <dbReference type="EMBL" id="WAR43148.1"/>
    </source>
</evidence>
<reference evidence="6" key="1">
    <citation type="submission" date="2022-11" db="EMBL/GenBank/DDBJ databases">
        <title>Methylomonas rapida sp. nov., Carotenoid-Producing Obligate Methanotrophs with High Growth Characteristics and Biotechnological Potential.</title>
        <authorList>
            <person name="Tikhonova E.N."/>
            <person name="Suleimanov R.Z."/>
            <person name="Miroshnikov K."/>
            <person name="Oshkin I.Y."/>
            <person name="Belova S.E."/>
            <person name="Danilova O.V."/>
            <person name="Ashikhmin A."/>
            <person name="Konopkin A."/>
            <person name="But S.Y."/>
            <person name="Khmelenina V.N."/>
            <person name="Kuznetsov N."/>
            <person name="Pimenov N.V."/>
            <person name="Dedysh S.N."/>
        </authorList>
    </citation>
    <scope>NUCLEOTIDE SEQUENCE</scope>
    <source>
        <strain evidence="6">MP1</strain>
    </source>
</reference>
<comment type="subcellular location">
    <subcellularLocation>
        <location evidence="1">Cytoplasm</location>
    </subcellularLocation>
</comment>
<dbReference type="Proteomes" id="UP001162780">
    <property type="component" value="Chromosome"/>
</dbReference>
<protein>
    <recommendedName>
        <fullName evidence="3">FAD assembly factor SdhE</fullName>
    </recommendedName>
</protein>
<evidence type="ECO:0000313" key="7">
    <source>
        <dbReference type="Proteomes" id="UP001162780"/>
    </source>
</evidence>
<evidence type="ECO:0000256" key="4">
    <source>
        <dbReference type="ARBA" id="ARBA00022490"/>
    </source>
</evidence>